<dbReference type="PANTHER" id="PTHR31170">
    <property type="entry name" value="BNAC04G53230D PROTEIN"/>
    <property type="match status" value="1"/>
</dbReference>
<dbReference type="EMBL" id="SWLB01000092">
    <property type="protein sequence ID" value="KAF3320244.1"/>
    <property type="molecule type" value="Genomic_DNA"/>
</dbReference>
<sequence>MFSANRIKGLLHRFRSRVLRGRSPHSTSRSLSVALPNSTGNISSVVIPSATELKQKGLKFRPKSNPKHMLDISFEYGVLKIPRLKIIDSTMSIFSNLLAFEHSKHGKNHKPFSSFVAFLDNLVNTPNDVTILQECGIIENWLGSEEELTHFINQVTEDTFINGRCHYLAELYREVNRYTQSRWNRHRAKFIRKERKVDMFVRKRKIEQEKNLSSSKIEQEKNGTGIEQNLSSGLLN</sequence>
<reference evidence="2" key="1">
    <citation type="submission" date="2020-01" db="EMBL/GenBank/DDBJ databases">
        <title>Genome sequence of Kobresia littledalei, the first chromosome-level genome in the family Cyperaceae.</title>
        <authorList>
            <person name="Qu G."/>
        </authorList>
    </citation>
    <scope>NUCLEOTIDE SEQUENCE</scope>
    <source>
        <strain evidence="2">C.B.Clarke</strain>
        <tissue evidence="2">Leaf</tissue>
    </source>
</reference>
<gene>
    <name evidence="2" type="ORF">FCM35_KLT22154</name>
</gene>
<evidence type="ECO:0000313" key="2">
    <source>
        <dbReference type="EMBL" id="KAF3320244.1"/>
    </source>
</evidence>
<proteinExistence type="predicted"/>
<feature type="compositionally biased region" description="Polar residues" evidence="1">
    <location>
        <begin position="225"/>
        <end position="236"/>
    </location>
</feature>
<comment type="caution">
    <text evidence="2">The sequence shown here is derived from an EMBL/GenBank/DDBJ whole genome shotgun (WGS) entry which is preliminary data.</text>
</comment>
<name>A0A833QE35_9POAL</name>
<evidence type="ECO:0000256" key="1">
    <source>
        <dbReference type="SAM" id="MobiDB-lite"/>
    </source>
</evidence>
<dbReference type="PANTHER" id="PTHR31170:SF25">
    <property type="entry name" value="BNAA09G04570D PROTEIN"/>
    <property type="match status" value="1"/>
</dbReference>
<dbReference type="Pfam" id="PF03140">
    <property type="entry name" value="DUF247"/>
    <property type="match status" value="1"/>
</dbReference>
<dbReference type="OrthoDB" id="771233at2759"/>
<keyword evidence="3" id="KW-1185">Reference proteome</keyword>
<feature type="region of interest" description="Disordered" evidence="1">
    <location>
        <begin position="211"/>
        <end position="236"/>
    </location>
</feature>
<accession>A0A833QE35</accession>
<evidence type="ECO:0000313" key="3">
    <source>
        <dbReference type="Proteomes" id="UP000623129"/>
    </source>
</evidence>
<protein>
    <submittedName>
        <fullName evidence="2">Uncharacterized protein</fullName>
    </submittedName>
</protein>
<organism evidence="2 3">
    <name type="scientific">Carex littledalei</name>
    <dbReference type="NCBI Taxonomy" id="544730"/>
    <lineage>
        <taxon>Eukaryota</taxon>
        <taxon>Viridiplantae</taxon>
        <taxon>Streptophyta</taxon>
        <taxon>Embryophyta</taxon>
        <taxon>Tracheophyta</taxon>
        <taxon>Spermatophyta</taxon>
        <taxon>Magnoliopsida</taxon>
        <taxon>Liliopsida</taxon>
        <taxon>Poales</taxon>
        <taxon>Cyperaceae</taxon>
        <taxon>Cyperoideae</taxon>
        <taxon>Cariceae</taxon>
        <taxon>Carex</taxon>
        <taxon>Carex subgen. Euthyceras</taxon>
    </lineage>
</organism>
<dbReference type="Proteomes" id="UP000623129">
    <property type="component" value="Unassembled WGS sequence"/>
</dbReference>
<dbReference type="InterPro" id="IPR004158">
    <property type="entry name" value="DUF247_pln"/>
</dbReference>
<dbReference type="AlphaFoldDB" id="A0A833QE35"/>